<gene>
    <name evidence="1" type="ORF">UC8_11250</name>
</gene>
<accession>A0A5B9QJQ9</accession>
<keyword evidence="2" id="KW-1185">Reference proteome</keyword>
<sequence>MTIPRQTASLSELKKALVQLPHDELLDVCVRMTKFKIDNKELLTYLLLKSHDEQAYAEGLCDEIDRQFRQQPIHERTLRKIVRWMDRCLRFSGNKETELQVRIHFCRCVADIAPKKKRCRVTANLYATQRSKIEKAIDKVHPDLQYDFRREMAPLPASLR</sequence>
<name>A0A5B9QJQ9_9BACT</name>
<dbReference type="Proteomes" id="UP000325286">
    <property type="component" value="Chromosome"/>
</dbReference>
<dbReference type="OrthoDB" id="265699at2"/>
<dbReference type="KEGG" id="rul:UC8_11250"/>
<organism evidence="1 2">
    <name type="scientific">Roseimaritima ulvae</name>
    <dbReference type="NCBI Taxonomy" id="980254"/>
    <lineage>
        <taxon>Bacteria</taxon>
        <taxon>Pseudomonadati</taxon>
        <taxon>Planctomycetota</taxon>
        <taxon>Planctomycetia</taxon>
        <taxon>Pirellulales</taxon>
        <taxon>Pirellulaceae</taxon>
        <taxon>Roseimaritima</taxon>
    </lineage>
</organism>
<evidence type="ECO:0000313" key="2">
    <source>
        <dbReference type="Proteomes" id="UP000325286"/>
    </source>
</evidence>
<evidence type="ECO:0000313" key="1">
    <source>
        <dbReference type="EMBL" id="QEG39164.1"/>
    </source>
</evidence>
<dbReference type="RefSeq" id="WP_068142386.1">
    <property type="nucleotide sequence ID" value="NZ_CP042914.1"/>
</dbReference>
<proteinExistence type="predicted"/>
<dbReference type="EMBL" id="CP042914">
    <property type="protein sequence ID" value="QEG39164.1"/>
    <property type="molecule type" value="Genomic_DNA"/>
</dbReference>
<reference evidence="1 2" key="1">
    <citation type="submission" date="2019-08" db="EMBL/GenBank/DDBJ databases">
        <title>Deep-cultivation of Planctomycetes and their phenomic and genomic characterization uncovers novel biology.</title>
        <authorList>
            <person name="Wiegand S."/>
            <person name="Jogler M."/>
            <person name="Boedeker C."/>
            <person name="Pinto D."/>
            <person name="Vollmers J."/>
            <person name="Rivas-Marin E."/>
            <person name="Kohn T."/>
            <person name="Peeters S.H."/>
            <person name="Heuer A."/>
            <person name="Rast P."/>
            <person name="Oberbeckmann S."/>
            <person name="Bunk B."/>
            <person name="Jeske O."/>
            <person name="Meyerdierks A."/>
            <person name="Storesund J.E."/>
            <person name="Kallscheuer N."/>
            <person name="Luecker S."/>
            <person name="Lage O.M."/>
            <person name="Pohl T."/>
            <person name="Merkel B.J."/>
            <person name="Hornburger P."/>
            <person name="Mueller R.-W."/>
            <person name="Bruemmer F."/>
            <person name="Labrenz M."/>
            <person name="Spormann A.M."/>
            <person name="Op den Camp H."/>
            <person name="Overmann J."/>
            <person name="Amann R."/>
            <person name="Jetten M.S.M."/>
            <person name="Mascher T."/>
            <person name="Medema M.H."/>
            <person name="Devos D.P."/>
            <person name="Kaster A.-K."/>
            <person name="Ovreas L."/>
            <person name="Rohde M."/>
            <person name="Galperin M.Y."/>
            <person name="Jogler C."/>
        </authorList>
    </citation>
    <scope>NUCLEOTIDE SEQUENCE [LARGE SCALE GENOMIC DNA]</scope>
    <source>
        <strain evidence="1 2">UC8</strain>
    </source>
</reference>
<dbReference type="AlphaFoldDB" id="A0A5B9QJQ9"/>
<protein>
    <submittedName>
        <fullName evidence="1">Uncharacterized protein</fullName>
    </submittedName>
</protein>